<dbReference type="EMBL" id="UZAM01006813">
    <property type="protein sequence ID" value="VDO94220.1"/>
    <property type="molecule type" value="Genomic_DNA"/>
</dbReference>
<reference evidence="1 2" key="2">
    <citation type="submission" date="2018-11" db="EMBL/GenBank/DDBJ databases">
        <authorList>
            <consortium name="Pathogen Informatics"/>
        </authorList>
    </citation>
    <scope>NUCLEOTIDE SEQUENCE [LARGE SCALE GENOMIC DNA]</scope>
</reference>
<dbReference type="Proteomes" id="UP000270296">
    <property type="component" value="Unassembled WGS sequence"/>
</dbReference>
<proteinExistence type="predicted"/>
<evidence type="ECO:0000313" key="2">
    <source>
        <dbReference type="Proteomes" id="UP000270296"/>
    </source>
</evidence>
<evidence type="ECO:0000313" key="1">
    <source>
        <dbReference type="EMBL" id="VDO94220.1"/>
    </source>
</evidence>
<keyword evidence="2" id="KW-1185">Reference proteome</keyword>
<organism evidence="3">
    <name type="scientific">Soboliphyme baturini</name>
    <dbReference type="NCBI Taxonomy" id="241478"/>
    <lineage>
        <taxon>Eukaryota</taxon>
        <taxon>Metazoa</taxon>
        <taxon>Ecdysozoa</taxon>
        <taxon>Nematoda</taxon>
        <taxon>Enoplea</taxon>
        <taxon>Dorylaimia</taxon>
        <taxon>Dioctophymatida</taxon>
        <taxon>Dioctophymatoidea</taxon>
        <taxon>Soboliphymatidae</taxon>
        <taxon>Soboliphyme</taxon>
    </lineage>
</organism>
<sequence>MKSKRDRRSNVCLRHLYLQVQFVEELLTAAECFANLGPSGGLFITESILLCLEVIELSLHEVKYRVSE</sequence>
<evidence type="ECO:0000313" key="3">
    <source>
        <dbReference type="WBParaSite" id="SBAD_0000145501-mRNA-1"/>
    </source>
</evidence>
<protein>
    <submittedName>
        <fullName evidence="3">Ovule protein</fullName>
    </submittedName>
</protein>
<accession>A0A183ICQ2</accession>
<name>A0A183ICQ2_9BILA</name>
<dbReference type="WBParaSite" id="SBAD_0000145501-mRNA-1">
    <property type="protein sequence ID" value="SBAD_0000145501-mRNA-1"/>
    <property type="gene ID" value="SBAD_0000145501"/>
</dbReference>
<dbReference type="AlphaFoldDB" id="A0A183ICQ2"/>
<gene>
    <name evidence="1" type="ORF">SBAD_LOCUS1396</name>
</gene>
<reference evidence="3" key="1">
    <citation type="submission" date="2016-06" db="UniProtKB">
        <authorList>
            <consortium name="WormBaseParasite"/>
        </authorList>
    </citation>
    <scope>IDENTIFICATION</scope>
</reference>